<reference evidence="2 3" key="1">
    <citation type="journal article" date="2019" name="Int. J. Syst. Evol. Microbiol.">
        <title>The Global Catalogue of Microorganisms (GCM) 10K type strain sequencing project: providing services to taxonomists for standard genome sequencing and annotation.</title>
        <authorList>
            <consortium name="The Broad Institute Genomics Platform"/>
            <consortium name="The Broad Institute Genome Sequencing Center for Infectious Disease"/>
            <person name="Wu L."/>
            <person name="Ma J."/>
        </authorList>
    </citation>
    <scope>NUCLEOTIDE SEQUENCE [LARGE SCALE GENOMIC DNA]</scope>
    <source>
        <strain evidence="2 3">SKJ47</strain>
    </source>
</reference>
<name>A0ABD5UYC1_9EURY</name>
<accession>A0ABD5UYC1</accession>
<dbReference type="Proteomes" id="UP001596296">
    <property type="component" value="Unassembled WGS sequence"/>
</dbReference>
<sequence>MSLQVAVAVPFRQRGTDRLGEGEFVVALSLDRDWFSPDQAKRLVDLARGRGLLDIDPETDDLVPGFDLDAVEIPEDFTPDESVLREQSTFERALETIVSNGVDKQTAVASINERQRDLGISIEAAAVVYARERGTDVDGLADAVRREIVESTTDRADGNVPDGETDAGGPV</sequence>
<evidence type="ECO:0000313" key="2">
    <source>
        <dbReference type="EMBL" id="MFC6893137.1"/>
    </source>
</evidence>
<dbReference type="RefSeq" id="WP_379744387.1">
    <property type="nucleotide sequence ID" value="NZ_JBHSVN010000001.1"/>
</dbReference>
<dbReference type="Pfam" id="PF09999">
    <property type="entry name" value="DUF2240"/>
    <property type="match status" value="1"/>
</dbReference>
<evidence type="ECO:0000313" key="3">
    <source>
        <dbReference type="Proteomes" id="UP001596296"/>
    </source>
</evidence>
<gene>
    <name evidence="2" type="ORF">ACFQE9_11060</name>
</gene>
<keyword evidence="3" id="KW-1185">Reference proteome</keyword>
<organism evidence="2 3">
    <name type="scientific">Halopenitus salinus</name>
    <dbReference type="NCBI Taxonomy" id="1198295"/>
    <lineage>
        <taxon>Archaea</taxon>
        <taxon>Methanobacteriati</taxon>
        <taxon>Methanobacteriota</taxon>
        <taxon>Stenosarchaea group</taxon>
        <taxon>Halobacteria</taxon>
        <taxon>Halobacteriales</taxon>
        <taxon>Haloferacaceae</taxon>
        <taxon>Halopenitus</taxon>
    </lineage>
</organism>
<feature type="region of interest" description="Disordered" evidence="1">
    <location>
        <begin position="150"/>
        <end position="171"/>
    </location>
</feature>
<dbReference type="InterPro" id="IPR018716">
    <property type="entry name" value="DUF2240"/>
</dbReference>
<dbReference type="AlphaFoldDB" id="A0ABD5UYC1"/>
<evidence type="ECO:0000256" key="1">
    <source>
        <dbReference type="SAM" id="MobiDB-lite"/>
    </source>
</evidence>
<comment type="caution">
    <text evidence="2">The sequence shown here is derived from an EMBL/GenBank/DDBJ whole genome shotgun (WGS) entry which is preliminary data.</text>
</comment>
<protein>
    <submittedName>
        <fullName evidence="2">DUF2240 family protein</fullName>
    </submittedName>
</protein>
<dbReference type="EMBL" id="JBHSXL010000009">
    <property type="protein sequence ID" value="MFC6893137.1"/>
    <property type="molecule type" value="Genomic_DNA"/>
</dbReference>
<proteinExistence type="predicted"/>